<feature type="compositionally biased region" description="Polar residues" evidence="1">
    <location>
        <begin position="105"/>
        <end position="114"/>
    </location>
</feature>
<evidence type="ECO:0000313" key="2">
    <source>
        <dbReference type="Proteomes" id="UP000515129"/>
    </source>
</evidence>
<feature type="region of interest" description="Disordered" evidence="1">
    <location>
        <begin position="97"/>
        <end position="120"/>
    </location>
</feature>
<name>A0A6P6RKJ6_CARAU</name>
<protein>
    <submittedName>
        <fullName evidence="3">Uncharacterized protein LOC113120238</fullName>
    </submittedName>
</protein>
<sequence length="317" mass="35350">MGPEDFPDLMDTMSSTPPPSPRPVCSSFSPPYCSPPFVTLRSPATRHLTQLDPWRRHSWEPGAVAHGYPPNDTRSVSLEDLDPDEMSLVLNGALRSKRAREARRSVTQASLTSLTEEEVGAEHQEHHQSALEVQSNQMHGCSVSAPSLCMMQQMPRSSAPRPRSYCHEPFSCLVRCDLESVSYHQIGGSSHSIDSEFASPDWDINRGQIKAEGHKNKEDASGNRLERTLSFLRKMTAKSKAPLITQPKTKYTVGMATDVAKAGKECPLLSLRLSSQKKTSTIFCLSRYTEVIYRGACRATPMLQDLETLDTYRCYML</sequence>
<dbReference type="Proteomes" id="UP000515129">
    <property type="component" value="Chromosome 19"/>
</dbReference>
<reference evidence="3" key="1">
    <citation type="submission" date="2025-08" db="UniProtKB">
        <authorList>
            <consortium name="RefSeq"/>
        </authorList>
    </citation>
    <scope>IDENTIFICATION</scope>
    <source>
        <strain evidence="3">Wakin</strain>
        <tissue evidence="3">Muscle</tissue>
    </source>
</reference>
<dbReference type="KEGG" id="caua:113120238"/>
<evidence type="ECO:0000256" key="1">
    <source>
        <dbReference type="SAM" id="MobiDB-lite"/>
    </source>
</evidence>
<feature type="region of interest" description="Disordered" evidence="1">
    <location>
        <begin position="1"/>
        <end position="27"/>
    </location>
</feature>
<dbReference type="AlphaFoldDB" id="A0A6P6RKJ6"/>
<evidence type="ECO:0000313" key="3">
    <source>
        <dbReference type="RefSeq" id="XP_026145947.1"/>
    </source>
</evidence>
<dbReference type="GeneID" id="113120238"/>
<accession>A0A6P6RKJ6</accession>
<gene>
    <name evidence="3" type="primary">LOC113120238</name>
</gene>
<organism evidence="2 3">
    <name type="scientific">Carassius auratus</name>
    <name type="common">Goldfish</name>
    <dbReference type="NCBI Taxonomy" id="7957"/>
    <lineage>
        <taxon>Eukaryota</taxon>
        <taxon>Metazoa</taxon>
        <taxon>Chordata</taxon>
        <taxon>Craniata</taxon>
        <taxon>Vertebrata</taxon>
        <taxon>Euteleostomi</taxon>
        <taxon>Actinopterygii</taxon>
        <taxon>Neopterygii</taxon>
        <taxon>Teleostei</taxon>
        <taxon>Ostariophysi</taxon>
        <taxon>Cypriniformes</taxon>
        <taxon>Cyprinidae</taxon>
        <taxon>Cyprininae</taxon>
        <taxon>Carassius</taxon>
    </lineage>
</organism>
<proteinExistence type="predicted"/>
<keyword evidence="2" id="KW-1185">Reference proteome</keyword>
<dbReference type="OrthoDB" id="8956856at2759"/>
<dbReference type="RefSeq" id="XP_026145947.1">
    <property type="nucleotide sequence ID" value="XM_026290162.1"/>
</dbReference>